<keyword evidence="4" id="KW-1185">Reference proteome</keyword>
<reference evidence="4" key="2">
    <citation type="submission" date="2016-04" db="EMBL/GenBank/DDBJ databases">
        <title>First Complete Genome Sequence of a Subdivision 6 Acidobacterium.</title>
        <authorList>
            <person name="Huang S."/>
            <person name="Vieira S."/>
            <person name="Bunk B."/>
            <person name="Riedel T."/>
            <person name="Sproeer C."/>
            <person name="Overmann J."/>
        </authorList>
    </citation>
    <scope>NUCLEOTIDE SEQUENCE [LARGE SCALE GENOMIC DNA]</scope>
    <source>
        <strain evidence="4">DSM 100886 HEG_-6_39</strain>
    </source>
</reference>
<dbReference type="RefSeq" id="WP_201792173.1">
    <property type="nucleotide sequence ID" value="NZ_CP015136.1"/>
</dbReference>
<dbReference type="Proteomes" id="UP000076079">
    <property type="component" value="Chromosome"/>
</dbReference>
<proteinExistence type="predicted"/>
<feature type="compositionally biased region" description="Low complexity" evidence="1">
    <location>
        <begin position="159"/>
        <end position="179"/>
    </location>
</feature>
<accession>A0A143PFB1</accession>
<keyword evidence="2" id="KW-1133">Transmembrane helix</keyword>
<evidence type="ECO:0000313" key="3">
    <source>
        <dbReference type="EMBL" id="AMY07217.1"/>
    </source>
</evidence>
<sequence length="187" mass="19272">MATDHHHPRTSHGDDGPGPLNHEPTDISLEGIGKLTIGFVIILLVVSTAMYGTYRLLDRRARAADAAASKLDKGYGRVDVAGAPLMNAPNALEAGGRLPAGPKMLTNEPVWLRDVRAQQLAATTTYGWVNKEAGVVRVPIERAKQLILEAGLPATTAPAAAPEPAAAAPAPAAPGATTPAAPPPGVH</sequence>
<reference evidence="3 4" key="1">
    <citation type="journal article" date="2016" name="Genome Announc.">
        <title>First Complete Genome Sequence of a Subdivision 6 Acidobacterium Strain.</title>
        <authorList>
            <person name="Huang S."/>
            <person name="Vieira S."/>
            <person name="Bunk B."/>
            <person name="Riedel T."/>
            <person name="Sproer C."/>
            <person name="Overmann J."/>
        </authorList>
    </citation>
    <scope>NUCLEOTIDE SEQUENCE [LARGE SCALE GENOMIC DNA]</scope>
    <source>
        <strain evidence="4">DSM 100886 HEG_-6_39</strain>
    </source>
</reference>
<dbReference type="STRING" id="1855912.LuPra_00384"/>
<organism evidence="3 4">
    <name type="scientific">Luteitalea pratensis</name>
    <dbReference type="NCBI Taxonomy" id="1855912"/>
    <lineage>
        <taxon>Bacteria</taxon>
        <taxon>Pseudomonadati</taxon>
        <taxon>Acidobacteriota</taxon>
        <taxon>Vicinamibacteria</taxon>
        <taxon>Vicinamibacterales</taxon>
        <taxon>Vicinamibacteraceae</taxon>
        <taxon>Luteitalea</taxon>
    </lineage>
</organism>
<keyword evidence="2" id="KW-0472">Membrane</keyword>
<dbReference type="EMBL" id="CP015136">
    <property type="protein sequence ID" value="AMY07217.1"/>
    <property type="molecule type" value="Genomic_DNA"/>
</dbReference>
<dbReference type="KEGG" id="abac:LuPra_00384"/>
<protein>
    <submittedName>
        <fullName evidence="3">Uncharacterized protein</fullName>
    </submittedName>
</protein>
<dbReference type="AlphaFoldDB" id="A0A143PFB1"/>
<feature type="region of interest" description="Disordered" evidence="1">
    <location>
        <begin position="159"/>
        <end position="187"/>
    </location>
</feature>
<keyword evidence="2" id="KW-0812">Transmembrane</keyword>
<name>A0A143PFB1_LUTPR</name>
<gene>
    <name evidence="3" type="ORF">LuPra_00384</name>
</gene>
<feature type="region of interest" description="Disordered" evidence="1">
    <location>
        <begin position="1"/>
        <end position="25"/>
    </location>
</feature>
<feature type="compositionally biased region" description="Basic residues" evidence="1">
    <location>
        <begin position="1"/>
        <end position="10"/>
    </location>
</feature>
<evidence type="ECO:0000256" key="1">
    <source>
        <dbReference type="SAM" id="MobiDB-lite"/>
    </source>
</evidence>
<evidence type="ECO:0000256" key="2">
    <source>
        <dbReference type="SAM" id="Phobius"/>
    </source>
</evidence>
<feature type="transmembrane region" description="Helical" evidence="2">
    <location>
        <begin position="35"/>
        <end position="54"/>
    </location>
</feature>
<evidence type="ECO:0000313" key="4">
    <source>
        <dbReference type="Proteomes" id="UP000076079"/>
    </source>
</evidence>